<keyword evidence="11" id="KW-0472">Membrane</keyword>
<dbReference type="Gene3D" id="3.10.129.10">
    <property type="entry name" value="Hotdog Thioesterase"/>
    <property type="match status" value="1"/>
</dbReference>
<keyword evidence="12" id="KW-0966">Cell projection</keyword>
<comment type="caution">
    <text evidence="26">The sequence shown here is derived from an EMBL/GenBank/DDBJ whole genome shotgun (WGS) entry which is preliminary data.</text>
</comment>
<keyword evidence="10" id="KW-0443">Lipid metabolism</keyword>
<keyword evidence="9" id="KW-0809">Transit peptide</keyword>
<evidence type="ECO:0000256" key="21">
    <source>
        <dbReference type="ARBA" id="ARBA00047969"/>
    </source>
</evidence>
<evidence type="ECO:0000256" key="16">
    <source>
        <dbReference type="ARBA" id="ARBA00038848"/>
    </source>
</evidence>
<keyword evidence="8" id="KW-0276">Fatty acid metabolism</keyword>
<dbReference type="RefSeq" id="WP_015787973.1">
    <property type="nucleotide sequence ID" value="NZ_CALJZO010000015.1"/>
</dbReference>
<evidence type="ECO:0000256" key="14">
    <source>
        <dbReference type="ARBA" id="ARBA00037002"/>
    </source>
</evidence>
<evidence type="ECO:0000256" key="3">
    <source>
        <dbReference type="ARBA" id="ARBA00004632"/>
    </source>
</evidence>
<evidence type="ECO:0000256" key="10">
    <source>
        <dbReference type="ARBA" id="ARBA00023098"/>
    </source>
</evidence>
<evidence type="ECO:0000256" key="7">
    <source>
        <dbReference type="ARBA" id="ARBA00022801"/>
    </source>
</evidence>
<dbReference type="Pfam" id="PF03061">
    <property type="entry name" value="4HBT"/>
    <property type="match status" value="1"/>
</dbReference>
<dbReference type="EC" id="3.1.2.2" evidence="16"/>
<keyword evidence="6" id="KW-0053">Apoptosis</keyword>
<dbReference type="GO" id="GO:0016787">
    <property type="term" value="F:hydrolase activity"/>
    <property type="evidence" value="ECO:0007669"/>
    <property type="project" value="UniProtKB-KW"/>
</dbReference>
<evidence type="ECO:0000256" key="12">
    <source>
        <dbReference type="ARBA" id="ARBA00023273"/>
    </source>
</evidence>
<evidence type="ECO:0000256" key="9">
    <source>
        <dbReference type="ARBA" id="ARBA00022946"/>
    </source>
</evidence>
<comment type="catalytic activity">
    <reaction evidence="20">
        <text>hexadecanoyl-CoA + H2O = hexadecanoate + CoA + H(+)</text>
        <dbReference type="Rhea" id="RHEA:16645"/>
        <dbReference type="ChEBI" id="CHEBI:7896"/>
        <dbReference type="ChEBI" id="CHEBI:15377"/>
        <dbReference type="ChEBI" id="CHEBI:15378"/>
        <dbReference type="ChEBI" id="CHEBI:57287"/>
        <dbReference type="ChEBI" id="CHEBI:57379"/>
        <dbReference type="EC" id="3.1.2.2"/>
    </reaction>
    <physiologicalReaction direction="left-to-right" evidence="20">
        <dbReference type="Rhea" id="RHEA:16646"/>
    </physiologicalReaction>
</comment>
<dbReference type="Proteomes" id="UP000030848">
    <property type="component" value="Unassembled WGS sequence"/>
</dbReference>
<dbReference type="GO" id="GO:0006631">
    <property type="term" value="P:fatty acid metabolic process"/>
    <property type="evidence" value="ECO:0007669"/>
    <property type="project" value="UniProtKB-KW"/>
</dbReference>
<evidence type="ECO:0000313" key="27">
    <source>
        <dbReference type="Proteomes" id="UP000030848"/>
    </source>
</evidence>
<evidence type="ECO:0000256" key="5">
    <source>
        <dbReference type="ARBA" id="ARBA00022490"/>
    </source>
</evidence>
<comment type="catalytic activity">
    <reaction evidence="14">
        <text>(9Z)-octadecenoyl-CoA + H2O = (9Z)-octadecenoate + CoA + H(+)</text>
        <dbReference type="Rhea" id="RHEA:40139"/>
        <dbReference type="ChEBI" id="CHEBI:15377"/>
        <dbReference type="ChEBI" id="CHEBI:15378"/>
        <dbReference type="ChEBI" id="CHEBI:30823"/>
        <dbReference type="ChEBI" id="CHEBI:57287"/>
        <dbReference type="ChEBI" id="CHEBI:57387"/>
    </reaction>
    <physiologicalReaction direction="left-to-right" evidence="14">
        <dbReference type="Rhea" id="RHEA:40140"/>
    </physiologicalReaction>
</comment>
<dbReference type="InterPro" id="IPR029069">
    <property type="entry name" value="HotDog_dom_sf"/>
</dbReference>
<protein>
    <recommendedName>
        <fullName evidence="17">Acyl-coenzyme A thioesterase THEM4</fullName>
        <ecNumber evidence="16">3.1.2.2</ecNumber>
    </recommendedName>
    <alternativeName>
        <fullName evidence="18">Thioesterase superfamily member 4</fullName>
    </alternativeName>
</protein>
<dbReference type="CDD" id="cd03443">
    <property type="entry name" value="PaaI_thioesterase"/>
    <property type="match status" value="1"/>
</dbReference>
<reference evidence="26 27" key="1">
    <citation type="submission" date="2014-10" db="EMBL/GenBank/DDBJ databases">
        <title>Genome sequence of Micropolyspora internatus JCM3315.</title>
        <authorList>
            <person name="Shin S.-K."/>
            <person name="Yi H."/>
        </authorList>
    </citation>
    <scope>NUCLEOTIDE SEQUENCE [LARGE SCALE GENOMIC DNA]</scope>
    <source>
        <strain evidence="26 27">JCM 3315</strain>
    </source>
</reference>
<evidence type="ECO:0000256" key="20">
    <source>
        <dbReference type="ARBA" id="ARBA00047734"/>
    </source>
</evidence>
<evidence type="ECO:0000256" key="19">
    <source>
        <dbReference type="ARBA" id="ARBA00047588"/>
    </source>
</evidence>
<dbReference type="AlphaFoldDB" id="A0A837DDK7"/>
<dbReference type="InterPro" id="IPR052365">
    <property type="entry name" value="THEM4/THEM5_acyl-CoA_thioest"/>
</dbReference>
<evidence type="ECO:0000256" key="4">
    <source>
        <dbReference type="ARBA" id="ARBA00022475"/>
    </source>
</evidence>
<evidence type="ECO:0000256" key="1">
    <source>
        <dbReference type="ARBA" id="ARBA00004170"/>
    </source>
</evidence>
<comment type="similarity">
    <text evidence="15">Belongs to the THEM4/THEM5 thioesterase family.</text>
</comment>
<comment type="catalytic activity">
    <reaction evidence="13">
        <text>(5Z,8Z,11Z,14Z)-eicosatetraenoyl-CoA + H2O = (5Z,8Z,11Z,14Z)-eicosatetraenoate + CoA + H(+)</text>
        <dbReference type="Rhea" id="RHEA:40151"/>
        <dbReference type="ChEBI" id="CHEBI:15377"/>
        <dbReference type="ChEBI" id="CHEBI:15378"/>
        <dbReference type="ChEBI" id="CHEBI:32395"/>
        <dbReference type="ChEBI" id="CHEBI:57287"/>
        <dbReference type="ChEBI" id="CHEBI:57368"/>
    </reaction>
    <physiologicalReaction direction="left-to-right" evidence="13">
        <dbReference type="Rhea" id="RHEA:40152"/>
    </physiologicalReaction>
</comment>
<evidence type="ECO:0000256" key="8">
    <source>
        <dbReference type="ARBA" id="ARBA00022832"/>
    </source>
</evidence>
<comment type="subcellular location">
    <subcellularLocation>
        <location evidence="3">Cell projection</location>
        <location evidence="3">Ruffle membrane</location>
    </subcellularLocation>
    <subcellularLocation>
        <location evidence="2">Cytoplasm</location>
    </subcellularLocation>
    <subcellularLocation>
        <location evidence="1">Membrane</location>
        <topology evidence="1">Peripheral membrane protein</topology>
    </subcellularLocation>
</comment>
<dbReference type="PANTHER" id="PTHR12418:SF19">
    <property type="entry name" value="ACYL-COENZYME A THIOESTERASE THEM4"/>
    <property type="match status" value="1"/>
</dbReference>
<feature type="domain" description="Thioesterase" evidence="25">
    <location>
        <begin position="74"/>
        <end position="141"/>
    </location>
</feature>
<evidence type="ECO:0000313" key="26">
    <source>
        <dbReference type="EMBL" id="KHF44454.1"/>
    </source>
</evidence>
<dbReference type="PANTHER" id="PTHR12418">
    <property type="entry name" value="ACYL-COENZYME A THIOESTERASE THEM4"/>
    <property type="match status" value="1"/>
</dbReference>
<evidence type="ECO:0000256" key="15">
    <source>
        <dbReference type="ARBA" id="ARBA00038456"/>
    </source>
</evidence>
<comment type="catalytic activity">
    <reaction evidence="19">
        <text>octanoyl-CoA + H2O = octanoate + CoA + H(+)</text>
        <dbReference type="Rhea" id="RHEA:30143"/>
        <dbReference type="ChEBI" id="CHEBI:15377"/>
        <dbReference type="ChEBI" id="CHEBI:15378"/>
        <dbReference type="ChEBI" id="CHEBI:25646"/>
        <dbReference type="ChEBI" id="CHEBI:57287"/>
        <dbReference type="ChEBI" id="CHEBI:57386"/>
    </reaction>
    <physiologicalReaction direction="left-to-right" evidence="19">
        <dbReference type="Rhea" id="RHEA:30144"/>
    </physiologicalReaction>
</comment>
<dbReference type="EMBL" id="JRZE01000003">
    <property type="protein sequence ID" value="KHF44454.1"/>
    <property type="molecule type" value="Genomic_DNA"/>
</dbReference>
<dbReference type="OMA" id="DDQPAGM"/>
<organism evidence="26 27">
    <name type="scientific">Saccharomonospora viridis</name>
    <dbReference type="NCBI Taxonomy" id="1852"/>
    <lineage>
        <taxon>Bacteria</taxon>
        <taxon>Bacillati</taxon>
        <taxon>Actinomycetota</taxon>
        <taxon>Actinomycetes</taxon>
        <taxon>Pseudonocardiales</taxon>
        <taxon>Pseudonocardiaceae</taxon>
        <taxon>Saccharomonospora</taxon>
    </lineage>
</organism>
<evidence type="ECO:0000259" key="25">
    <source>
        <dbReference type="Pfam" id="PF03061"/>
    </source>
</evidence>
<evidence type="ECO:0000256" key="24">
    <source>
        <dbReference type="SAM" id="MobiDB-lite"/>
    </source>
</evidence>
<dbReference type="SUPFAM" id="SSF54637">
    <property type="entry name" value="Thioesterase/thiol ester dehydrase-isomerase"/>
    <property type="match status" value="1"/>
</dbReference>
<feature type="region of interest" description="Disordered" evidence="24">
    <location>
        <begin position="1"/>
        <end position="28"/>
    </location>
</feature>
<evidence type="ECO:0000256" key="6">
    <source>
        <dbReference type="ARBA" id="ARBA00022703"/>
    </source>
</evidence>
<evidence type="ECO:0000256" key="13">
    <source>
        <dbReference type="ARBA" id="ARBA00035852"/>
    </source>
</evidence>
<comment type="catalytic activity">
    <reaction evidence="22">
        <text>dodecanoyl-CoA + H2O = dodecanoate + CoA + H(+)</text>
        <dbReference type="Rhea" id="RHEA:30135"/>
        <dbReference type="ChEBI" id="CHEBI:15377"/>
        <dbReference type="ChEBI" id="CHEBI:15378"/>
        <dbReference type="ChEBI" id="CHEBI:18262"/>
        <dbReference type="ChEBI" id="CHEBI:57287"/>
        <dbReference type="ChEBI" id="CHEBI:57375"/>
    </reaction>
    <physiologicalReaction direction="left-to-right" evidence="22">
        <dbReference type="Rhea" id="RHEA:30136"/>
    </physiologicalReaction>
</comment>
<evidence type="ECO:0000256" key="18">
    <source>
        <dbReference type="ARBA" id="ARBA00043210"/>
    </source>
</evidence>
<dbReference type="GO" id="GO:0016020">
    <property type="term" value="C:membrane"/>
    <property type="evidence" value="ECO:0007669"/>
    <property type="project" value="UniProtKB-SubCell"/>
</dbReference>
<gene>
    <name evidence="26" type="ORF">MINT15_13360</name>
</gene>
<name>A0A837DDK7_9PSEU</name>
<evidence type="ECO:0000256" key="23">
    <source>
        <dbReference type="ARBA" id="ARBA00048180"/>
    </source>
</evidence>
<sequence>MSTTAQNWPPVEVEPPKPHPDAPSPGTALEQHFHHCFGCGDEVESGLRLRSTVADDNVVVTTFAVTKAHQGSPGIAHGGLLSCALDEALGATAGRLLQIPVVTARLETDFRHPVPVDSTLYIVSRIDGVAGRKVYVSGEGRIDATDGQLAIEGRGLFITVGVEHFLKHGDAEQVQRLRERYASWNINF</sequence>
<comment type="catalytic activity">
    <reaction evidence="21">
        <text>decanoyl-CoA + H2O = decanoate + CoA + H(+)</text>
        <dbReference type="Rhea" id="RHEA:40059"/>
        <dbReference type="ChEBI" id="CHEBI:15377"/>
        <dbReference type="ChEBI" id="CHEBI:15378"/>
        <dbReference type="ChEBI" id="CHEBI:27689"/>
        <dbReference type="ChEBI" id="CHEBI:57287"/>
        <dbReference type="ChEBI" id="CHEBI:61430"/>
    </reaction>
    <physiologicalReaction direction="left-to-right" evidence="21">
        <dbReference type="Rhea" id="RHEA:40060"/>
    </physiologicalReaction>
</comment>
<evidence type="ECO:0000256" key="11">
    <source>
        <dbReference type="ARBA" id="ARBA00023136"/>
    </source>
</evidence>
<evidence type="ECO:0000256" key="22">
    <source>
        <dbReference type="ARBA" id="ARBA00048074"/>
    </source>
</evidence>
<keyword evidence="7" id="KW-0378">Hydrolase</keyword>
<keyword evidence="4" id="KW-1003">Cell membrane</keyword>
<proteinExistence type="inferred from homology"/>
<dbReference type="InterPro" id="IPR006683">
    <property type="entry name" value="Thioestr_dom"/>
</dbReference>
<dbReference type="GO" id="GO:0005737">
    <property type="term" value="C:cytoplasm"/>
    <property type="evidence" value="ECO:0007669"/>
    <property type="project" value="UniProtKB-SubCell"/>
</dbReference>
<keyword evidence="5" id="KW-0963">Cytoplasm</keyword>
<evidence type="ECO:0000256" key="17">
    <source>
        <dbReference type="ARBA" id="ARBA00040123"/>
    </source>
</evidence>
<evidence type="ECO:0000256" key="2">
    <source>
        <dbReference type="ARBA" id="ARBA00004496"/>
    </source>
</evidence>
<comment type="catalytic activity">
    <reaction evidence="23">
        <text>tetradecanoyl-CoA + H2O = tetradecanoate + CoA + H(+)</text>
        <dbReference type="Rhea" id="RHEA:40119"/>
        <dbReference type="ChEBI" id="CHEBI:15377"/>
        <dbReference type="ChEBI" id="CHEBI:15378"/>
        <dbReference type="ChEBI" id="CHEBI:30807"/>
        <dbReference type="ChEBI" id="CHEBI:57287"/>
        <dbReference type="ChEBI" id="CHEBI:57385"/>
    </reaction>
    <physiologicalReaction direction="left-to-right" evidence="23">
        <dbReference type="Rhea" id="RHEA:40120"/>
    </physiologicalReaction>
</comment>
<accession>A0A837DDK7</accession>